<evidence type="ECO:0000256" key="9">
    <source>
        <dbReference type="ARBA" id="ARBA00023157"/>
    </source>
</evidence>
<evidence type="ECO:0000256" key="18">
    <source>
        <dbReference type="ARBA" id="ARBA00048927"/>
    </source>
</evidence>
<evidence type="ECO:0000256" key="11">
    <source>
        <dbReference type="ARBA" id="ARBA00038150"/>
    </source>
</evidence>
<keyword evidence="10" id="KW-0325">Glycoprotein</keyword>
<dbReference type="GO" id="GO:0003829">
    <property type="term" value="F:beta-1,3-galactosyl-O-glycosyl-glycoprotein beta-1,6-N-acetylglucosaminyltransferase activity"/>
    <property type="evidence" value="ECO:0007669"/>
    <property type="project" value="UniProtKB-EC"/>
</dbReference>
<evidence type="ECO:0000256" key="10">
    <source>
        <dbReference type="ARBA" id="ARBA00023180"/>
    </source>
</evidence>
<keyword evidence="25" id="KW-1185">Reference proteome</keyword>
<evidence type="ECO:0000256" key="22">
    <source>
        <dbReference type="ARBA" id="ARBA00055416"/>
    </source>
</evidence>
<keyword evidence="7 23" id="KW-1133">Transmembrane helix</keyword>
<dbReference type="EC" id="2.4.1.102" evidence="14"/>
<evidence type="ECO:0000256" key="4">
    <source>
        <dbReference type="ARBA" id="ARBA00022679"/>
    </source>
</evidence>
<dbReference type="Proteomes" id="UP000694569">
    <property type="component" value="Unplaced"/>
</dbReference>
<reference evidence="24" key="1">
    <citation type="submission" date="2025-08" db="UniProtKB">
        <authorList>
            <consortium name="Ensembl"/>
        </authorList>
    </citation>
    <scope>IDENTIFICATION</scope>
</reference>
<evidence type="ECO:0000256" key="1">
    <source>
        <dbReference type="ARBA" id="ARBA00004323"/>
    </source>
</evidence>
<evidence type="ECO:0000313" key="24">
    <source>
        <dbReference type="Ensembl" id="ENSLLEP00000006938.1"/>
    </source>
</evidence>
<sequence>MQEIWRWISTHSISKALRCYISTIMITVLVTVTVMQRTILDCVLDDYDRDISTMSATCRKRFYDELELPPQNQINCSKIIKGDREAIDKAIIDRITVKNRQIPLNETQYINLAKDCRFYKNHRKFITFSQSKEEEDFPIAFSMVIHEKIDMFERLLRIIYAPQNIYCVHVDDKAPDIFKEAVRAITSCFDNVFVATKLEKVVYASWSRVQADLNCMEDLLMTDVKWRYLLNTCGTDFPLKTNAEMVKSLKLLHGKNSMETEETPPHKKGRWMYHHNVDTDVHRTSTKKQPPPGKIQMFSGNAYIVVTRDFVKHLFENPLAKEVIEWEKDTYSPDEHMWASLHRIPGVPGSFPSHKKYDQSDLHAIARLVKWYFISDVQGGEPYPPCTGVYRRGICVYGVGDLQWTLQQHHLFANKFDSLVDNNAIQCMEQYLRYKTLYDSGL</sequence>
<feature type="transmembrane region" description="Helical" evidence="23">
    <location>
        <begin position="20"/>
        <end position="40"/>
    </location>
</feature>
<evidence type="ECO:0000313" key="25">
    <source>
        <dbReference type="Proteomes" id="UP000694569"/>
    </source>
</evidence>
<organism evidence="24 25">
    <name type="scientific">Leptobrachium leishanense</name>
    <name type="common">Leishan spiny toad</name>
    <dbReference type="NCBI Taxonomy" id="445787"/>
    <lineage>
        <taxon>Eukaryota</taxon>
        <taxon>Metazoa</taxon>
        <taxon>Chordata</taxon>
        <taxon>Craniata</taxon>
        <taxon>Vertebrata</taxon>
        <taxon>Euteleostomi</taxon>
        <taxon>Amphibia</taxon>
        <taxon>Batrachia</taxon>
        <taxon>Anura</taxon>
        <taxon>Pelobatoidea</taxon>
        <taxon>Megophryidae</taxon>
        <taxon>Leptobrachium</taxon>
    </lineage>
</organism>
<comment type="catalytic activity">
    <reaction evidence="17">
        <text>a beta-D-Gal-(1-&gt;4)-beta-D-GlcNAc-(1-&gt;3)-beta-D-Gal-(1-&gt;4)-beta-D-GlcNAc derivative + UDP-N-acetyl-alpha-D-glucosamine = a beta-D-Gal-(1-&gt;4)-beta-D-GlcNAc-(1-&gt;3)-[beta-D-GlcNAc-(1-&gt;6)]-beta-D-Gal-(1-&gt;4)-N-acetyl-beta-D-GlcNAc derivative + UDP + H(+)</text>
        <dbReference type="Rhea" id="RHEA:54820"/>
        <dbReference type="ChEBI" id="CHEBI:15378"/>
        <dbReference type="ChEBI" id="CHEBI:57705"/>
        <dbReference type="ChEBI" id="CHEBI:58223"/>
        <dbReference type="ChEBI" id="CHEBI:138371"/>
        <dbReference type="ChEBI" id="CHEBI:138372"/>
        <dbReference type="EC" id="2.4.1.150"/>
    </reaction>
</comment>
<dbReference type="GO" id="GO:0000139">
    <property type="term" value="C:Golgi membrane"/>
    <property type="evidence" value="ECO:0007669"/>
    <property type="project" value="UniProtKB-SubCell"/>
</dbReference>
<evidence type="ECO:0000256" key="20">
    <source>
        <dbReference type="ARBA" id="ARBA00049876"/>
    </source>
</evidence>
<dbReference type="InterPro" id="IPR003406">
    <property type="entry name" value="Glyco_trans_14"/>
</dbReference>
<comment type="catalytic activity">
    <reaction evidence="18">
        <text>3-O-[N-acetyl-beta-D-glucosaminyl-(1-&gt;3)-N-acetyl-alpha-D-galactosaminyl]-L-seryl-[protein] + UDP-N-acetyl-alpha-D-glucosamine = 3-O-[N-acetyl-beta-D-glucosaminyl-(1-&gt;3)-[N-acetyl-beta-D-glucosaminyl-(1-&gt;6)]-N-acetyl-alpha-D-galactosaminyl]-L-seryl-[protein] + UDP + H(+)</text>
        <dbReference type="Rhea" id="RHEA:56188"/>
        <dbReference type="Rhea" id="RHEA-COMP:11691"/>
        <dbReference type="Rhea" id="RHEA-COMP:14412"/>
        <dbReference type="ChEBI" id="CHEBI:15378"/>
        <dbReference type="ChEBI" id="CHEBI:57705"/>
        <dbReference type="ChEBI" id="CHEBI:58223"/>
        <dbReference type="ChEBI" id="CHEBI:87079"/>
        <dbReference type="ChEBI" id="CHEBI:139581"/>
        <dbReference type="EC" id="2.4.1.148"/>
    </reaction>
</comment>
<evidence type="ECO:0000256" key="14">
    <source>
        <dbReference type="ARBA" id="ARBA00038948"/>
    </source>
</evidence>
<evidence type="ECO:0000256" key="13">
    <source>
        <dbReference type="ARBA" id="ARBA00038912"/>
    </source>
</evidence>
<dbReference type="AlphaFoldDB" id="A0A8C5M2N4"/>
<comment type="subcellular location">
    <subcellularLocation>
        <location evidence="1">Golgi apparatus membrane</location>
        <topology evidence="1">Single-pass type II membrane protein</topology>
    </subcellularLocation>
</comment>
<dbReference type="GeneTree" id="ENSGT00940000159331"/>
<comment type="function">
    <text evidence="22">Glycosyltransferase that can synthesize all known mucin beta 6 N-acetylglucosaminides. Mediates core 2 and core 4 O-glycan branching, 2 important steps in mucin-type biosynthesis. Also has I-branching enzyme activity by converting linear into branched poly-N-acetyllactosaminoglycans, leading to introduce the blood group I antigen during embryonic development.</text>
</comment>
<comment type="pathway">
    <text evidence="2">Protein modification; protein glycosylation.</text>
</comment>
<gene>
    <name evidence="24" type="primary">GCNT3</name>
</gene>
<dbReference type="PANTHER" id="PTHR19297">
    <property type="entry name" value="GLYCOSYLTRANSFERASE 14 FAMILY MEMBER"/>
    <property type="match status" value="1"/>
</dbReference>
<evidence type="ECO:0000256" key="3">
    <source>
        <dbReference type="ARBA" id="ARBA00022676"/>
    </source>
</evidence>
<comment type="catalytic activity">
    <reaction evidence="21">
        <text>a 3-O-[beta-D-galactosyl-(1-&gt;3)-N-acetyl-alpha-D-galactosaminyl]-L-seryl-[protein] + UDP-N-acetyl-alpha-D-glucosamine = 3-O-{beta-D-galactosyl-(1-&gt;3)-[N-acetyl-beta-D-glucosaminyl-(1-&gt;6)]-N-acetyl-alpha-D-galactosaminyl}-L-seryl-[protein] + UDP + H(+)</text>
        <dbReference type="Rhea" id="RHEA:56212"/>
        <dbReference type="Rhea" id="RHEA-COMP:13922"/>
        <dbReference type="Rhea" id="RHEA-COMP:14419"/>
        <dbReference type="ChEBI" id="CHEBI:15378"/>
        <dbReference type="ChEBI" id="CHEBI:57705"/>
        <dbReference type="ChEBI" id="CHEBI:58223"/>
        <dbReference type="ChEBI" id="CHEBI:137949"/>
        <dbReference type="ChEBI" id="CHEBI:139605"/>
        <dbReference type="EC" id="2.4.1.102"/>
    </reaction>
</comment>
<keyword evidence="8 23" id="KW-0472">Membrane</keyword>
<comment type="catalytic activity">
    <reaction evidence="19">
        <text>a 3-O-[beta-D-galactosyl-(1-&gt;3)-N-acetyl-alpha-D-galactosaminyl]-L-threonyl-[protein] + UDP-N-acetyl-alpha-D-glucosamine = a 3-O-{beta-D-galactosyl-(1-&gt;3)-[N-acetyl-beta-D-glucosaminyl-(1-&gt;6)]-N-acetyl-alpha-D-galactosaminyl}-L-threonyl-[protein] + UDP + H(+)</text>
        <dbReference type="Rhea" id="RHEA:56216"/>
        <dbReference type="Rhea" id="RHEA-COMP:13923"/>
        <dbReference type="Rhea" id="RHEA-COMP:14420"/>
        <dbReference type="ChEBI" id="CHEBI:15378"/>
        <dbReference type="ChEBI" id="CHEBI:57705"/>
        <dbReference type="ChEBI" id="CHEBI:58223"/>
        <dbReference type="ChEBI" id="CHEBI:137950"/>
        <dbReference type="ChEBI" id="CHEBI:139607"/>
        <dbReference type="EC" id="2.4.1.102"/>
    </reaction>
</comment>
<evidence type="ECO:0000256" key="16">
    <source>
        <dbReference type="ARBA" id="ARBA00041719"/>
    </source>
</evidence>
<dbReference type="EC" id="2.4.1.150" evidence="12"/>
<evidence type="ECO:0000256" key="2">
    <source>
        <dbReference type="ARBA" id="ARBA00004922"/>
    </source>
</evidence>
<accession>A0A8C5M2N4</accession>
<name>A0A8C5M2N4_9ANUR</name>
<keyword evidence="5 23" id="KW-0812">Transmembrane</keyword>
<evidence type="ECO:0000256" key="6">
    <source>
        <dbReference type="ARBA" id="ARBA00022968"/>
    </source>
</evidence>
<evidence type="ECO:0000256" key="12">
    <source>
        <dbReference type="ARBA" id="ARBA00038907"/>
    </source>
</evidence>
<evidence type="ECO:0000256" key="21">
    <source>
        <dbReference type="ARBA" id="ARBA00049911"/>
    </source>
</evidence>
<evidence type="ECO:0000256" key="17">
    <source>
        <dbReference type="ARBA" id="ARBA00047621"/>
    </source>
</evidence>
<keyword evidence="4" id="KW-0808">Transferase</keyword>
<evidence type="ECO:0000256" key="15">
    <source>
        <dbReference type="ARBA" id="ARBA00039292"/>
    </source>
</evidence>
<dbReference type="PANTHER" id="PTHR19297:SF81">
    <property type="entry name" value="BETA-1,3-GALACTOSYL-O-GLYCOSYL-GLYCOPROTEIN BETA-1,6-N-ACETYLGLUCOSAMINYLTRANSFERASE 3"/>
    <property type="match status" value="1"/>
</dbReference>
<keyword evidence="3" id="KW-0328">Glycosyltransferase</keyword>
<dbReference type="OrthoDB" id="2019572at2759"/>
<dbReference type="Pfam" id="PF02485">
    <property type="entry name" value="Branch"/>
    <property type="match status" value="1"/>
</dbReference>
<keyword evidence="6" id="KW-0735">Signal-anchor</keyword>
<protein>
    <recommendedName>
        <fullName evidence="15">Beta-1,3-galactosyl-O-glycosyl-glycoprotein beta-1,6-N-acetylglucosaminyltransferase 3</fullName>
        <ecNumber evidence="14">2.4.1.102</ecNumber>
        <ecNumber evidence="13">2.4.1.148</ecNumber>
        <ecNumber evidence="12">2.4.1.150</ecNumber>
    </recommendedName>
    <alternativeName>
        <fullName evidence="16">C2GnT-mucin type</fullName>
    </alternativeName>
</protein>
<reference evidence="24" key="2">
    <citation type="submission" date="2025-09" db="UniProtKB">
        <authorList>
            <consortium name="Ensembl"/>
        </authorList>
    </citation>
    <scope>IDENTIFICATION</scope>
</reference>
<dbReference type="GO" id="GO:0047225">
    <property type="term" value="F:acetylgalactosaminyl-O-glycosyl-glycoprotein beta-1,6-N-acetylglucosaminyltransferase activity"/>
    <property type="evidence" value="ECO:0007669"/>
    <property type="project" value="UniProtKB-EC"/>
</dbReference>
<keyword evidence="9" id="KW-1015">Disulfide bond</keyword>
<comment type="catalytic activity">
    <reaction evidence="20">
        <text>a 3-O-[N-acetyl-beta-D-glucosaminyl-(1-&gt;3)-N-acetyl-alpha-D-galactosaminyl]-L-threonyl-[protein] + UDP-N-acetyl-alpha-D-glucosamine = 3-O-[N-acetyl-beta-D-glucosaminyl-(1-&gt;3)-[N-acetyl-beta-D-glucosaminyl-(1-&gt;6)]-N-acetyl-alpha-D-galactosaminyl]-L-threonyl-[protein] + UDP + H(+)</text>
        <dbReference type="Rhea" id="RHEA:56192"/>
        <dbReference type="Rhea" id="RHEA-COMP:11692"/>
        <dbReference type="Rhea" id="RHEA-COMP:14413"/>
        <dbReference type="ChEBI" id="CHEBI:15378"/>
        <dbReference type="ChEBI" id="CHEBI:57705"/>
        <dbReference type="ChEBI" id="CHEBI:58223"/>
        <dbReference type="ChEBI" id="CHEBI:87080"/>
        <dbReference type="ChEBI" id="CHEBI:139580"/>
        <dbReference type="EC" id="2.4.1.148"/>
    </reaction>
</comment>
<proteinExistence type="inferred from homology"/>
<dbReference type="Ensembl" id="ENSLLET00000007220.1">
    <property type="protein sequence ID" value="ENSLLEP00000006938.1"/>
    <property type="gene ID" value="ENSLLEG00000004378.1"/>
</dbReference>
<evidence type="ECO:0000256" key="23">
    <source>
        <dbReference type="SAM" id="Phobius"/>
    </source>
</evidence>
<dbReference type="EC" id="2.4.1.148" evidence="13"/>
<evidence type="ECO:0000256" key="5">
    <source>
        <dbReference type="ARBA" id="ARBA00022692"/>
    </source>
</evidence>
<evidence type="ECO:0000256" key="7">
    <source>
        <dbReference type="ARBA" id="ARBA00022989"/>
    </source>
</evidence>
<dbReference type="GO" id="GO:0008109">
    <property type="term" value="F:N-acetyllactosaminide beta-1,6-N-acetylglucosaminyltransferase activity"/>
    <property type="evidence" value="ECO:0007669"/>
    <property type="project" value="UniProtKB-EC"/>
</dbReference>
<evidence type="ECO:0000256" key="19">
    <source>
        <dbReference type="ARBA" id="ARBA00049870"/>
    </source>
</evidence>
<evidence type="ECO:0000256" key="8">
    <source>
        <dbReference type="ARBA" id="ARBA00023136"/>
    </source>
</evidence>
<comment type="similarity">
    <text evidence="11">Belongs to the glycosyltransferase 14 family.</text>
</comment>